<organism evidence="1 2">
    <name type="scientific">Brochothrix thermosphacta</name>
    <name type="common">Microbacterium thermosphactum</name>
    <dbReference type="NCBI Taxonomy" id="2756"/>
    <lineage>
        <taxon>Bacteria</taxon>
        <taxon>Bacillati</taxon>
        <taxon>Bacillota</taxon>
        <taxon>Bacilli</taxon>
        <taxon>Bacillales</taxon>
        <taxon>Listeriaceae</taxon>
        <taxon>Brochothrix</taxon>
    </lineage>
</organism>
<dbReference type="Proteomes" id="UP000270190">
    <property type="component" value="Unassembled WGS sequence"/>
</dbReference>
<gene>
    <name evidence="1" type="ORF">BTBSAS_20265</name>
</gene>
<sequence>MGAVFGWSFDSEKAQQLTGIINTVLTILATLGIVYDTTTENKGE</sequence>
<evidence type="ECO:0000313" key="1">
    <source>
        <dbReference type="EMBL" id="SPP28395.1"/>
    </source>
</evidence>
<accession>A0A2X0QI47</accession>
<proteinExistence type="predicted"/>
<dbReference type="Pfam" id="PF04531">
    <property type="entry name" value="Phage_holin_1"/>
    <property type="match status" value="1"/>
</dbReference>
<dbReference type="EMBL" id="OUNC01000012">
    <property type="protein sequence ID" value="SPP28395.1"/>
    <property type="molecule type" value="Genomic_DNA"/>
</dbReference>
<reference evidence="2" key="1">
    <citation type="submission" date="2018-04" db="EMBL/GenBank/DDBJ databases">
        <authorList>
            <person name="Illikoud N."/>
        </authorList>
    </citation>
    <scope>NUCLEOTIDE SEQUENCE [LARGE SCALE GENOMIC DNA]</scope>
</reference>
<dbReference type="AlphaFoldDB" id="A0A2X0QI47"/>
<name>A0A2X0QI47_BROTH</name>
<dbReference type="InterPro" id="IPR006485">
    <property type="entry name" value="Phage-like_holin"/>
</dbReference>
<protein>
    <submittedName>
        <fullName evidence="1">Holin, phage phi LC3 family protein</fullName>
    </submittedName>
</protein>
<evidence type="ECO:0000313" key="2">
    <source>
        <dbReference type="Proteomes" id="UP000270190"/>
    </source>
</evidence>